<keyword evidence="1" id="KW-0687">Ribonucleoprotein</keyword>
<dbReference type="SMR" id="Q4CR92"/>
<feature type="non-terminal residue" evidence="1">
    <location>
        <position position="1"/>
    </location>
</feature>
<name>Q4CR92_TRYCC</name>
<gene>
    <name evidence="1" type="ORF">Tc00.1047053503681.29</name>
</gene>
<dbReference type="GO" id="GO:0005840">
    <property type="term" value="C:ribosome"/>
    <property type="evidence" value="ECO:0007669"/>
    <property type="project" value="UniProtKB-KW"/>
</dbReference>
<dbReference type="AlphaFoldDB" id="Q4CR92"/>
<evidence type="ECO:0000313" key="1">
    <source>
        <dbReference type="EMBL" id="EAN82796.1"/>
    </source>
</evidence>
<comment type="caution">
    <text evidence="1">The sequence shown here is derived from an EMBL/GenBank/DDBJ whole genome shotgun (WGS) entry which is preliminary data.</text>
</comment>
<sequence length="48" mass="5568">KMMRRLMNTHGIHNRLVVYICRTADNRVIDHIQAVKENVGGRGLIMVH</sequence>
<dbReference type="InParanoid" id="Q4CR92"/>
<dbReference type="EMBL" id="AAHK01002314">
    <property type="protein sequence ID" value="EAN82796.1"/>
    <property type="molecule type" value="Genomic_DNA"/>
</dbReference>
<evidence type="ECO:0000313" key="2">
    <source>
        <dbReference type="Proteomes" id="UP000002296"/>
    </source>
</evidence>
<dbReference type="STRING" id="353153.Q4CR92"/>
<keyword evidence="1" id="KW-0689">Ribosomal protein</keyword>
<dbReference type="KEGG" id="tcr:503681.29"/>
<organism evidence="1 2">
    <name type="scientific">Trypanosoma cruzi (strain CL Brener)</name>
    <dbReference type="NCBI Taxonomy" id="353153"/>
    <lineage>
        <taxon>Eukaryota</taxon>
        <taxon>Discoba</taxon>
        <taxon>Euglenozoa</taxon>
        <taxon>Kinetoplastea</taxon>
        <taxon>Metakinetoplastina</taxon>
        <taxon>Trypanosomatida</taxon>
        <taxon>Trypanosomatidae</taxon>
        <taxon>Trypanosoma</taxon>
        <taxon>Schizotrypanum</taxon>
    </lineage>
</organism>
<accession>Q4CR92</accession>
<dbReference type="Proteomes" id="UP000002296">
    <property type="component" value="Unassembled WGS sequence"/>
</dbReference>
<keyword evidence="2" id="KW-1185">Reference proteome</keyword>
<reference evidence="1 2" key="1">
    <citation type="journal article" date="2005" name="Science">
        <title>The genome sequence of Trypanosoma cruzi, etiologic agent of Chagas disease.</title>
        <authorList>
            <person name="El-Sayed N.M."/>
            <person name="Myler P.J."/>
            <person name="Bartholomeu D.C."/>
            <person name="Nilsson D."/>
            <person name="Aggarwal G."/>
            <person name="Tran A.N."/>
            <person name="Ghedin E."/>
            <person name="Worthey E.A."/>
            <person name="Delcher A.L."/>
            <person name="Blandin G."/>
            <person name="Westenberger S.J."/>
            <person name="Caler E."/>
            <person name="Cerqueira G.C."/>
            <person name="Branche C."/>
            <person name="Haas B."/>
            <person name="Anupama A."/>
            <person name="Arner E."/>
            <person name="Aslund L."/>
            <person name="Attipoe P."/>
            <person name="Bontempi E."/>
            <person name="Bringaud F."/>
            <person name="Burton P."/>
            <person name="Cadag E."/>
            <person name="Campbell D.A."/>
            <person name="Carrington M."/>
            <person name="Crabtree J."/>
            <person name="Darban H."/>
            <person name="da Silveira J.F."/>
            <person name="de Jong P."/>
            <person name="Edwards K."/>
            <person name="Englund P.T."/>
            <person name="Fazelina G."/>
            <person name="Feldblyum T."/>
            <person name="Ferella M."/>
            <person name="Frasch A.C."/>
            <person name="Gull K."/>
            <person name="Horn D."/>
            <person name="Hou L."/>
            <person name="Huang Y."/>
            <person name="Kindlund E."/>
            <person name="Klingbeil M."/>
            <person name="Kluge S."/>
            <person name="Koo H."/>
            <person name="Lacerda D."/>
            <person name="Levin M.J."/>
            <person name="Lorenzi H."/>
            <person name="Louie T."/>
            <person name="Machado C.R."/>
            <person name="McCulloch R."/>
            <person name="McKenna A."/>
            <person name="Mizuno Y."/>
            <person name="Mottram J.C."/>
            <person name="Nelson S."/>
            <person name="Ochaya S."/>
            <person name="Osoegawa K."/>
            <person name="Pai G."/>
            <person name="Parsons M."/>
            <person name="Pentony M."/>
            <person name="Pettersson U."/>
            <person name="Pop M."/>
            <person name="Ramirez J.L."/>
            <person name="Rinta J."/>
            <person name="Robertson L."/>
            <person name="Salzberg S.L."/>
            <person name="Sanchez D.O."/>
            <person name="Seyler A."/>
            <person name="Sharma R."/>
            <person name="Shetty J."/>
            <person name="Simpson A.J."/>
            <person name="Sisk E."/>
            <person name="Tammi M.T."/>
            <person name="Tarleton R."/>
            <person name="Teixeira S."/>
            <person name="Van Aken S."/>
            <person name="Vogt C."/>
            <person name="Ward P.N."/>
            <person name="Wickstead B."/>
            <person name="Wortman J."/>
            <person name="White O."/>
            <person name="Fraser C.M."/>
            <person name="Stuart K.D."/>
            <person name="Andersson B."/>
        </authorList>
    </citation>
    <scope>NUCLEOTIDE SEQUENCE [LARGE SCALE GENOMIC DNA]</scope>
    <source>
        <strain evidence="1 2">CL Brener</strain>
    </source>
</reference>
<dbReference type="GeneID" id="3534167"/>
<proteinExistence type="predicted"/>
<protein>
    <submittedName>
        <fullName evidence="1">30S ribosomal protein S8, putative</fullName>
    </submittedName>
</protein>
<dbReference type="RefSeq" id="XP_804647.1">
    <property type="nucleotide sequence ID" value="XM_799554.1"/>
</dbReference>
<dbReference type="PaxDb" id="353153-Q4CR92"/>